<dbReference type="GO" id="GO:0006508">
    <property type="term" value="P:proteolysis"/>
    <property type="evidence" value="ECO:0007669"/>
    <property type="project" value="InterPro"/>
</dbReference>
<dbReference type="EMBL" id="FOUY01000020">
    <property type="protein sequence ID" value="SFN74601.1"/>
    <property type="molecule type" value="Genomic_DNA"/>
</dbReference>
<dbReference type="STRING" id="260086.SAMN05216207_1020113"/>
<keyword evidence="4" id="KW-1185">Reference proteome</keyword>
<dbReference type="InterPro" id="IPR050300">
    <property type="entry name" value="GDXG_lipolytic_enzyme"/>
</dbReference>
<dbReference type="InterPro" id="IPR001375">
    <property type="entry name" value="Peptidase_S9_cat"/>
</dbReference>
<sequence>MPVEPTPVRYGPEPSQFLERWEPGGAVTRPDVLLLHGGWWRQKFDLHLNDGLAADLAGRGHRVWNAEYRRIDGGDGGWPETLTDVLAACEAIAEAGTRPGSVVAVGHSAGGHLALLAAAGAGLAGAVALAPIVDPVACATEGLGEGATPLFFGGGPDAVPSAYTAGSPLDRLPLGVPQLVVHGTEDERVPVAHSRRYVERARALGDPVELREEVGGDHFFVLDPLHPYWAGTVDWIAQR</sequence>
<evidence type="ECO:0000259" key="2">
    <source>
        <dbReference type="Pfam" id="PF00326"/>
    </source>
</evidence>
<feature type="domain" description="Peptidase S9 prolyl oligopeptidase catalytic" evidence="2">
    <location>
        <begin position="81"/>
        <end position="220"/>
    </location>
</feature>
<proteinExistence type="predicted"/>
<dbReference type="PANTHER" id="PTHR48081">
    <property type="entry name" value="AB HYDROLASE SUPERFAMILY PROTEIN C4A8.06C"/>
    <property type="match status" value="1"/>
</dbReference>
<dbReference type="InterPro" id="IPR029058">
    <property type="entry name" value="AB_hydrolase_fold"/>
</dbReference>
<name>A0A1I5BJE9_PSUAM</name>
<dbReference type="Pfam" id="PF00326">
    <property type="entry name" value="Peptidase_S9"/>
    <property type="match status" value="1"/>
</dbReference>
<accession>A0A1I5BJE9</accession>
<dbReference type="Proteomes" id="UP000199614">
    <property type="component" value="Unassembled WGS sequence"/>
</dbReference>
<dbReference type="SUPFAM" id="SSF53474">
    <property type="entry name" value="alpha/beta-Hydrolases"/>
    <property type="match status" value="1"/>
</dbReference>
<protein>
    <submittedName>
        <fullName evidence="3">Prolyl oligopeptidase family protein</fullName>
    </submittedName>
</protein>
<reference evidence="3 4" key="1">
    <citation type="submission" date="2016-10" db="EMBL/GenBank/DDBJ databases">
        <authorList>
            <person name="de Groot N.N."/>
        </authorList>
    </citation>
    <scope>NUCLEOTIDE SEQUENCE [LARGE SCALE GENOMIC DNA]</scope>
    <source>
        <strain evidence="3 4">CGMCC 4.1877</strain>
    </source>
</reference>
<dbReference type="AlphaFoldDB" id="A0A1I5BJE9"/>
<gene>
    <name evidence="3" type="ORF">SAMN05216207_1020113</name>
</gene>
<evidence type="ECO:0000313" key="3">
    <source>
        <dbReference type="EMBL" id="SFN74601.1"/>
    </source>
</evidence>
<evidence type="ECO:0000313" key="4">
    <source>
        <dbReference type="Proteomes" id="UP000199614"/>
    </source>
</evidence>
<organism evidence="3 4">
    <name type="scientific">Pseudonocardia ammonioxydans</name>
    <dbReference type="NCBI Taxonomy" id="260086"/>
    <lineage>
        <taxon>Bacteria</taxon>
        <taxon>Bacillati</taxon>
        <taxon>Actinomycetota</taxon>
        <taxon>Actinomycetes</taxon>
        <taxon>Pseudonocardiales</taxon>
        <taxon>Pseudonocardiaceae</taxon>
        <taxon>Pseudonocardia</taxon>
    </lineage>
</organism>
<dbReference type="GO" id="GO:0008236">
    <property type="term" value="F:serine-type peptidase activity"/>
    <property type="evidence" value="ECO:0007669"/>
    <property type="project" value="InterPro"/>
</dbReference>
<dbReference type="Gene3D" id="3.40.50.1820">
    <property type="entry name" value="alpha/beta hydrolase"/>
    <property type="match status" value="1"/>
</dbReference>
<keyword evidence="1" id="KW-0378">Hydrolase</keyword>
<evidence type="ECO:0000256" key="1">
    <source>
        <dbReference type="ARBA" id="ARBA00022801"/>
    </source>
</evidence>